<dbReference type="PANTHER" id="PTHR40606">
    <property type="match status" value="1"/>
</dbReference>
<dbReference type="InterPro" id="IPR010879">
    <property type="entry name" value="DUF1508"/>
</dbReference>
<dbReference type="Proteomes" id="UP000186777">
    <property type="component" value="Unassembled WGS sequence"/>
</dbReference>
<protein>
    <recommendedName>
        <fullName evidence="1">DUF1508 domain-containing protein</fullName>
    </recommendedName>
</protein>
<proteinExistence type="predicted"/>
<evidence type="ECO:0000313" key="2">
    <source>
        <dbReference type="EMBL" id="OLA37281.1"/>
    </source>
</evidence>
<accession>A0A1Q6R4H8</accession>
<gene>
    <name evidence="2" type="ORF">BHW43_06865</name>
</gene>
<reference evidence="2 3" key="1">
    <citation type="journal article" date="2016" name="Nat. Biotechnol.">
        <title>Measurement of bacterial replication rates in microbial communities.</title>
        <authorList>
            <person name="Brown C.T."/>
            <person name="Olm M.R."/>
            <person name="Thomas B.C."/>
            <person name="Banfield J.F."/>
        </authorList>
    </citation>
    <scope>NUCLEOTIDE SEQUENCE [LARGE SCALE GENOMIC DNA]</scope>
    <source>
        <strain evidence="2">46_33</strain>
    </source>
</reference>
<dbReference type="SUPFAM" id="SSF160113">
    <property type="entry name" value="YegP-like"/>
    <property type="match status" value="2"/>
</dbReference>
<dbReference type="InterPro" id="IPR036913">
    <property type="entry name" value="YegP-like_sf"/>
</dbReference>
<dbReference type="AlphaFoldDB" id="A0A1Q6R4H8"/>
<dbReference type="EMBL" id="MNTG01000031">
    <property type="protein sequence ID" value="OLA37281.1"/>
    <property type="molecule type" value="Genomic_DNA"/>
</dbReference>
<feature type="domain" description="DUF1508" evidence="1">
    <location>
        <begin position="13"/>
        <end position="55"/>
    </location>
</feature>
<name>A0A1Q6R4H8_9FIRM</name>
<dbReference type="Gene3D" id="3.30.160.160">
    <property type="entry name" value="YegP-like"/>
    <property type="match status" value="2"/>
</dbReference>
<dbReference type="InterPro" id="IPR051141">
    <property type="entry name" value="UPF0339_domain"/>
</dbReference>
<evidence type="ECO:0000259" key="1">
    <source>
        <dbReference type="Pfam" id="PF07411"/>
    </source>
</evidence>
<organism evidence="2 3">
    <name type="scientific">Phascolarctobacterium succinatutens</name>
    <dbReference type="NCBI Taxonomy" id="626940"/>
    <lineage>
        <taxon>Bacteria</taxon>
        <taxon>Bacillati</taxon>
        <taxon>Bacillota</taxon>
        <taxon>Negativicutes</taxon>
        <taxon>Acidaminococcales</taxon>
        <taxon>Acidaminococcaceae</taxon>
        <taxon>Phascolarctobacterium</taxon>
    </lineage>
</organism>
<dbReference type="RefSeq" id="WP_303679998.1">
    <property type="nucleotide sequence ID" value="NZ_CATZZF010000013.1"/>
</dbReference>
<evidence type="ECO:0000313" key="3">
    <source>
        <dbReference type="Proteomes" id="UP000186777"/>
    </source>
</evidence>
<feature type="domain" description="DUF1508" evidence="1">
    <location>
        <begin position="74"/>
        <end position="119"/>
    </location>
</feature>
<sequence>MGKFVISQAKNGVKFNLKAANGEVIASSQVYKDEKYCRKGIASVINNAPVAPIEDQTAEGFTPCKHPKFEVYKDKAGEFRFRLKATNGQIIATGEGYKAMAGCKRGIESIKKNVVDAKIIVEAPKEEKAE</sequence>
<comment type="caution">
    <text evidence="2">The sequence shown here is derived from an EMBL/GenBank/DDBJ whole genome shotgun (WGS) entry which is preliminary data.</text>
</comment>
<dbReference type="STRING" id="626940.BHW43_06865"/>
<dbReference type="Pfam" id="PF07411">
    <property type="entry name" value="DUF1508"/>
    <property type="match status" value="2"/>
</dbReference>
<dbReference type="PANTHER" id="PTHR40606:SF1">
    <property type="entry name" value="UPF0339 PROTEIN YEGP"/>
    <property type="match status" value="1"/>
</dbReference>